<keyword evidence="6" id="KW-0418">Kinase</keyword>
<feature type="compositionally biased region" description="Low complexity" evidence="11">
    <location>
        <begin position="1105"/>
        <end position="1119"/>
    </location>
</feature>
<dbReference type="InterPro" id="IPR003598">
    <property type="entry name" value="Ig_sub2"/>
</dbReference>
<evidence type="ECO:0000313" key="15">
    <source>
        <dbReference type="Proteomes" id="UP000265200"/>
    </source>
</evidence>
<dbReference type="Pfam" id="PF07679">
    <property type="entry name" value="I-set"/>
    <property type="match status" value="2"/>
</dbReference>
<evidence type="ECO:0000256" key="6">
    <source>
        <dbReference type="ARBA" id="ARBA00022777"/>
    </source>
</evidence>
<dbReference type="InterPro" id="IPR007110">
    <property type="entry name" value="Ig-like_dom"/>
</dbReference>
<evidence type="ECO:0000256" key="2">
    <source>
        <dbReference type="ARBA" id="ARBA00012513"/>
    </source>
</evidence>
<evidence type="ECO:0000256" key="4">
    <source>
        <dbReference type="ARBA" id="ARBA00022679"/>
    </source>
</evidence>
<accession>A0A3P9JTE5</accession>
<dbReference type="InterPro" id="IPR013783">
    <property type="entry name" value="Ig-like_fold"/>
</dbReference>
<feature type="compositionally biased region" description="Polar residues" evidence="11">
    <location>
        <begin position="255"/>
        <end position="268"/>
    </location>
</feature>
<evidence type="ECO:0000259" key="13">
    <source>
        <dbReference type="PROSITE" id="PS51158"/>
    </source>
</evidence>
<dbReference type="InterPro" id="IPR003599">
    <property type="entry name" value="Ig_sub"/>
</dbReference>
<dbReference type="GO" id="GO:0004674">
    <property type="term" value="F:protein serine/threonine kinase activity"/>
    <property type="evidence" value="ECO:0007669"/>
    <property type="project" value="UniProtKB-KW"/>
</dbReference>
<dbReference type="Gene3D" id="3.20.200.10">
    <property type="entry name" value="MHCK/EF2 kinase"/>
    <property type="match status" value="1"/>
</dbReference>
<feature type="compositionally biased region" description="Basic and acidic residues" evidence="11">
    <location>
        <begin position="217"/>
        <end position="232"/>
    </location>
</feature>
<keyword evidence="7" id="KW-1015">Disulfide bond</keyword>
<dbReference type="SMART" id="SM00408">
    <property type="entry name" value="IGc2"/>
    <property type="match status" value="2"/>
</dbReference>
<feature type="compositionally biased region" description="Basic and acidic residues" evidence="11">
    <location>
        <begin position="452"/>
        <end position="468"/>
    </location>
</feature>
<evidence type="ECO:0000256" key="8">
    <source>
        <dbReference type="ARBA" id="ARBA00023319"/>
    </source>
</evidence>
<feature type="compositionally biased region" description="Basic and acidic residues" evidence="11">
    <location>
        <begin position="493"/>
        <end position="517"/>
    </location>
</feature>
<keyword evidence="4" id="KW-0808">Transferase</keyword>
<evidence type="ECO:0000313" key="14">
    <source>
        <dbReference type="Ensembl" id="ENSORLP00015035217.1"/>
    </source>
</evidence>
<dbReference type="SMART" id="SM00811">
    <property type="entry name" value="Alpha_kinase"/>
    <property type="match status" value="1"/>
</dbReference>
<reference key="1">
    <citation type="journal article" date="2007" name="Nature">
        <title>The medaka draft genome and insights into vertebrate genome evolution.</title>
        <authorList>
            <person name="Kasahara M."/>
            <person name="Naruse K."/>
            <person name="Sasaki S."/>
            <person name="Nakatani Y."/>
            <person name="Qu W."/>
            <person name="Ahsan B."/>
            <person name="Yamada T."/>
            <person name="Nagayasu Y."/>
            <person name="Doi K."/>
            <person name="Kasai Y."/>
            <person name="Jindo T."/>
            <person name="Kobayashi D."/>
            <person name="Shimada A."/>
            <person name="Toyoda A."/>
            <person name="Kuroki Y."/>
            <person name="Fujiyama A."/>
            <person name="Sasaki T."/>
            <person name="Shimizu A."/>
            <person name="Asakawa S."/>
            <person name="Shimizu N."/>
            <person name="Hashimoto S."/>
            <person name="Yang J."/>
            <person name="Lee Y."/>
            <person name="Matsushima K."/>
            <person name="Sugano S."/>
            <person name="Sakaizumi M."/>
            <person name="Narita T."/>
            <person name="Ohishi K."/>
            <person name="Haga S."/>
            <person name="Ohta F."/>
            <person name="Nomoto H."/>
            <person name="Nogata K."/>
            <person name="Morishita T."/>
            <person name="Endo T."/>
            <person name="Shin-I T."/>
            <person name="Takeda H."/>
            <person name="Morishita S."/>
            <person name="Kohara Y."/>
        </authorList>
    </citation>
    <scope>NUCLEOTIDE SEQUENCE [LARGE SCALE GENOMIC DNA]</scope>
    <source>
        <strain>Hd-rR</strain>
    </source>
</reference>
<feature type="region of interest" description="Disordered" evidence="11">
    <location>
        <begin position="1525"/>
        <end position="1589"/>
    </location>
</feature>
<feature type="compositionally biased region" description="Polar residues" evidence="11">
    <location>
        <begin position="482"/>
        <end position="492"/>
    </location>
</feature>
<dbReference type="Gene3D" id="2.60.40.10">
    <property type="entry name" value="Immunoglobulins"/>
    <property type="match status" value="2"/>
</dbReference>
<evidence type="ECO:0000256" key="3">
    <source>
        <dbReference type="ARBA" id="ARBA00022527"/>
    </source>
</evidence>
<reference evidence="14" key="4">
    <citation type="submission" date="2025-09" db="UniProtKB">
        <authorList>
            <consortium name="Ensembl"/>
        </authorList>
    </citation>
    <scope>IDENTIFICATION</scope>
    <source>
        <strain evidence="14">HSOK</strain>
    </source>
</reference>
<protein>
    <recommendedName>
        <fullName evidence="2">non-specific serine/threonine protein kinase</fullName>
        <ecNumber evidence="2">2.7.11.1</ecNumber>
    </recommendedName>
</protein>
<feature type="region of interest" description="Disordered" evidence="11">
    <location>
        <begin position="401"/>
        <end position="523"/>
    </location>
</feature>
<dbReference type="Proteomes" id="UP000265200">
    <property type="component" value="Chromosome 3"/>
</dbReference>
<comment type="catalytic activity">
    <reaction evidence="10">
        <text>L-seryl-[protein] + ATP = O-phospho-L-seryl-[protein] + ADP + H(+)</text>
        <dbReference type="Rhea" id="RHEA:17989"/>
        <dbReference type="Rhea" id="RHEA-COMP:9863"/>
        <dbReference type="Rhea" id="RHEA-COMP:11604"/>
        <dbReference type="ChEBI" id="CHEBI:15378"/>
        <dbReference type="ChEBI" id="CHEBI:29999"/>
        <dbReference type="ChEBI" id="CHEBI:30616"/>
        <dbReference type="ChEBI" id="CHEBI:83421"/>
        <dbReference type="ChEBI" id="CHEBI:456216"/>
        <dbReference type="EC" id="2.7.11.1"/>
    </reaction>
</comment>
<dbReference type="InterPro" id="IPR004166">
    <property type="entry name" value="a-kinase_dom"/>
</dbReference>
<sequence>MSSRRTTTRYNYGNGRSSFGDDTNGSIRSGGRSYLSNVRPENRSTLCSVMAQLAEETQPSFVTTLKSKAVSENCNVKFSCVVTGYPVPQVTWYKDDTQLDRLCGLPKYEVFHNGQNHSLQIYNCTVEDAAIYQASAINSKGIVSCSGVLEVGEMNEFKIHQKYFAKLKQKSASRQTEGKENQEPIRTISPDRTQRKRRSTMEAFLNTPSSTEDDISEQNHESVDIKAEDRLQEPTVQEPEMKPAASAKSGGPAVTTGQFNSDTGSQSGTYIYDPTDKVFTAHQSKTPSVKKKIKISSIAKVGEEETGEDLSSETWPKDGKNSSSVTVCKETAPINGNSEEVMEVEKVSSSVVDSAVENKNEEQRKKEEVLTKNFIKDDNLCNELSTEKKDLTAAAHQLTFSGHIGPRSGGEKPVKESRCKDNEEHSKMKNQILSTKKRSSVKSTLLSMAPLKENRTEQSQMKETDLKTEASSGQFFKHISSESKNTSCNNENLPKRPCEPTRTHPSEKETSFSREMESVSSPALPSEVIQTYTKGNRNDAALKPELPPDKYTVGSPLQQKTDKIQISTLGGDPHGTMDKMAINTCSTSIESSQRLSAVMTHKKKLPQPSETCDSPASHVDRAVKTVQGTEIQDHMEVEVNEVGTLLRRTRDLAPAEKMETEPDGPHMTEQTKKQKAGNAEHKDSTKTEMMKEKNCLNVQNSKSNVHENIQDAAPQDLARTSGNTDLLKEMVDFNKIQKPATKVISIAELLRSQIRALDLTSTVSVSSITVHSNLAPDPATTEVCKKLKDDKTVKDGIETKSSLDVPATKTIKETLLEIYQQLIETDQKQNLTPTAASTIQPMHKSDQAPNITGGDANDEQVNRNSREHNKEAMDISKERDALTVASPTKTISPDNSPLLDSNKGFLHILPTVSNLPETVIPEAGSPLIQTHVESNIPEATILKHPEGEPVQVQSKGLTYKLIPEIRVNSKKEGEVAKTSMINLTGRCKMEDHETNTVSIQPVQMPPTDSGLVNVTQGDDINLIQQEGSVVKISFRSESCVEPTTEPSPQLKRSDSICVIPSATPQELASGARRKVPAPKLEDTTAPTDGEHQKKEAVPTNSVTQSLSPSLSRHSPLLQPTVEPNSTAERRSPLLTRRRTPSENLSPRQPVIDESNTNEQRVDKHSPFKAPQVIRKIRSEMFADASGHLKLWCQFFNILSDSAVKWFKNEEEITQVARKAGDESQVNLAIVQASCKDAGVYGCSITNEYGTASTDFLLSADILAGMFLREDLGVGEEIEMTPLILNKGLADSGIRGNKFFGRIMMTESHIGDGCSHKAWRAKVIYGLEPVFESGNTCIIKIRSPVTYEGRQESCLIDRNLDLMKQECKTQNLAREYCKIFSAEARTIESFGPCLEVIPVYLIFRPANVVPYATVETDLTGAYQKYSSLDHKGRLDVRTSSTVEQKCCAFQHWIFQWTNGNLLLTRLEGVDTKITNIGFSVKSTGYQGLSVAGNPQIFEQFVSQHKCNYFCGLFGLRSLKVLESLATPTRSKGSRSPLLQRKTTASPSSPQNSRKAAGSPRVSRKVEQDGCKTPARQKAGDPPKSNLADIK</sequence>
<feature type="region of interest" description="Disordered" evidence="11">
    <location>
        <begin position="1"/>
        <end position="26"/>
    </location>
</feature>
<dbReference type="GO" id="GO:0005524">
    <property type="term" value="F:ATP binding"/>
    <property type="evidence" value="ECO:0007669"/>
    <property type="project" value="InterPro"/>
</dbReference>
<reference evidence="14 15" key="2">
    <citation type="submission" date="2017-04" db="EMBL/GenBank/DDBJ databases">
        <title>CpG methylation of centromeres and impact of large insertions on vertebrate speciation.</title>
        <authorList>
            <person name="Ichikawa K."/>
            <person name="Yoshimura J."/>
            <person name="Morishita S."/>
        </authorList>
    </citation>
    <scope>NUCLEOTIDE SEQUENCE</scope>
    <source>
        <strain evidence="14 15">HSOK</strain>
    </source>
</reference>
<feature type="region of interest" description="Disordered" evidence="11">
    <location>
        <begin position="302"/>
        <end position="326"/>
    </location>
</feature>
<feature type="region of interest" description="Disordered" evidence="11">
    <location>
        <begin position="170"/>
        <end position="268"/>
    </location>
</feature>
<dbReference type="PANTHER" id="PTHR47091">
    <property type="entry name" value="ALPHA-PROTEIN KINASE 2-RELATED"/>
    <property type="match status" value="1"/>
</dbReference>
<reference evidence="14" key="3">
    <citation type="submission" date="2025-08" db="UniProtKB">
        <authorList>
            <consortium name="Ensembl"/>
        </authorList>
    </citation>
    <scope>IDENTIFICATION</scope>
    <source>
        <strain evidence="14">HSOK</strain>
    </source>
</reference>
<feature type="domain" description="Alpha-type protein kinase" evidence="13">
    <location>
        <begin position="1286"/>
        <end position="1517"/>
    </location>
</feature>
<feature type="region of interest" description="Disordered" evidence="11">
    <location>
        <begin position="652"/>
        <end position="691"/>
    </location>
</feature>
<dbReference type="Pfam" id="PF02816">
    <property type="entry name" value="Alpha_kinase"/>
    <property type="match status" value="1"/>
</dbReference>
<dbReference type="PROSITE" id="PS51158">
    <property type="entry name" value="ALPHA_KINASE"/>
    <property type="match status" value="1"/>
</dbReference>
<dbReference type="InterPro" id="IPR036179">
    <property type="entry name" value="Ig-like_dom_sf"/>
</dbReference>
<dbReference type="SMART" id="SM00409">
    <property type="entry name" value="IG"/>
    <property type="match status" value="2"/>
</dbReference>
<dbReference type="FunFam" id="2.60.40.10:FF:000069">
    <property type="entry name" value="Alpha-protein kinase 3"/>
    <property type="match status" value="1"/>
</dbReference>
<evidence type="ECO:0000256" key="10">
    <source>
        <dbReference type="ARBA" id="ARBA00048679"/>
    </source>
</evidence>
<dbReference type="PANTHER" id="PTHR47091:SF1">
    <property type="entry name" value="ALPHA-PROTEIN KINASE 3"/>
    <property type="match status" value="1"/>
</dbReference>
<evidence type="ECO:0000256" key="11">
    <source>
        <dbReference type="SAM" id="MobiDB-lite"/>
    </source>
</evidence>
<organism evidence="14 15">
    <name type="scientific">Oryzias latipes</name>
    <name type="common">Japanese rice fish</name>
    <name type="synonym">Japanese killifish</name>
    <dbReference type="NCBI Taxonomy" id="8090"/>
    <lineage>
        <taxon>Eukaryota</taxon>
        <taxon>Metazoa</taxon>
        <taxon>Chordata</taxon>
        <taxon>Craniata</taxon>
        <taxon>Vertebrata</taxon>
        <taxon>Euteleostomi</taxon>
        <taxon>Actinopterygii</taxon>
        <taxon>Neopterygii</taxon>
        <taxon>Teleostei</taxon>
        <taxon>Neoteleostei</taxon>
        <taxon>Acanthomorphata</taxon>
        <taxon>Ovalentaria</taxon>
        <taxon>Atherinomorphae</taxon>
        <taxon>Beloniformes</taxon>
        <taxon>Adrianichthyidae</taxon>
        <taxon>Oryziinae</taxon>
        <taxon>Oryzias</taxon>
    </lineage>
</organism>
<evidence type="ECO:0000256" key="5">
    <source>
        <dbReference type="ARBA" id="ARBA00022737"/>
    </source>
</evidence>
<comment type="catalytic activity">
    <reaction evidence="9">
        <text>L-threonyl-[protein] + ATP = O-phospho-L-threonyl-[protein] + ADP + H(+)</text>
        <dbReference type="Rhea" id="RHEA:46608"/>
        <dbReference type="Rhea" id="RHEA-COMP:11060"/>
        <dbReference type="Rhea" id="RHEA-COMP:11605"/>
        <dbReference type="ChEBI" id="CHEBI:15378"/>
        <dbReference type="ChEBI" id="CHEBI:30013"/>
        <dbReference type="ChEBI" id="CHEBI:30616"/>
        <dbReference type="ChEBI" id="CHEBI:61977"/>
        <dbReference type="ChEBI" id="CHEBI:456216"/>
        <dbReference type="EC" id="2.7.11.1"/>
    </reaction>
</comment>
<dbReference type="EC" id="2.7.11.1" evidence="2"/>
<keyword evidence="3" id="KW-0723">Serine/threonine-protein kinase</keyword>
<dbReference type="SUPFAM" id="SSF48726">
    <property type="entry name" value="Immunoglobulin"/>
    <property type="match status" value="2"/>
</dbReference>
<dbReference type="InterPro" id="IPR011009">
    <property type="entry name" value="Kinase-like_dom_sf"/>
</dbReference>
<proteinExistence type="inferred from homology"/>
<keyword evidence="8" id="KW-0393">Immunoglobulin domain</keyword>
<evidence type="ECO:0000256" key="9">
    <source>
        <dbReference type="ARBA" id="ARBA00047899"/>
    </source>
</evidence>
<dbReference type="PROSITE" id="PS50835">
    <property type="entry name" value="IG_LIKE"/>
    <property type="match status" value="2"/>
</dbReference>
<evidence type="ECO:0000256" key="1">
    <source>
        <dbReference type="ARBA" id="ARBA00008651"/>
    </source>
</evidence>
<evidence type="ECO:0000256" key="7">
    <source>
        <dbReference type="ARBA" id="ARBA00023157"/>
    </source>
</evidence>
<dbReference type="SUPFAM" id="SSF56112">
    <property type="entry name" value="Protein kinase-like (PK-like)"/>
    <property type="match status" value="1"/>
</dbReference>
<dbReference type="Ensembl" id="ENSORLT00015029741.1">
    <property type="protein sequence ID" value="ENSORLP00015035217.1"/>
    <property type="gene ID" value="ENSORLG00015021669.1"/>
</dbReference>
<dbReference type="InterPro" id="IPR013098">
    <property type="entry name" value="Ig_I-set"/>
</dbReference>
<feature type="domain" description="Ig-like" evidence="12">
    <location>
        <begin position="59"/>
        <end position="150"/>
    </location>
</feature>
<evidence type="ECO:0000259" key="12">
    <source>
        <dbReference type="PROSITE" id="PS50835"/>
    </source>
</evidence>
<keyword evidence="5" id="KW-0677">Repeat</keyword>
<feature type="compositionally biased region" description="Basic and acidic residues" evidence="11">
    <location>
        <begin position="409"/>
        <end position="427"/>
    </location>
</feature>
<feature type="domain" description="Ig-like" evidence="12">
    <location>
        <begin position="1170"/>
        <end position="1258"/>
    </location>
</feature>
<name>A0A3P9JTE5_ORYLA</name>
<feature type="region of interest" description="Disordered" evidence="11">
    <location>
        <begin position="1062"/>
        <end position="1166"/>
    </location>
</feature>
<comment type="similarity">
    <text evidence="1">Belongs to the protein kinase superfamily. Alpha-type protein kinase family. ALPK subfamily.</text>
</comment>
<feature type="compositionally biased region" description="Polar residues" evidence="11">
    <location>
        <begin position="1539"/>
        <end position="1552"/>
    </location>
</feature>